<feature type="non-terminal residue" evidence="2">
    <location>
        <position position="1"/>
    </location>
</feature>
<feature type="transmembrane region" description="Helical" evidence="1">
    <location>
        <begin position="196"/>
        <end position="216"/>
    </location>
</feature>
<comment type="caution">
    <text evidence="2">The sequence shown here is derived from an EMBL/GenBank/DDBJ whole genome shotgun (WGS) entry which is preliminary data.</text>
</comment>
<accession>A0AA36I677</accession>
<dbReference type="AlphaFoldDB" id="A0AA36I677"/>
<keyword evidence="1" id="KW-0472">Membrane</keyword>
<sequence>MGQHQSVCCQEEQASEIREVVQAAYTDDAPDSELNQVELSELNQVEPTKSDAICGRPSESSPLVLAAKCGSTSPFSAKLKLGKVRDLQVDLEILRGISLRRTLRSGAGRLWRRSPVDLALERRAELWGESRPVESFDIFLSHTWQTSGLSKVMSLVLQNGWWAHCLFGALGSGLAVVLCYLELLPLSAGIEDVTHPWAQLFGLLGSLLGLLGSLYLPRCSPDIAFLDVVSIHQTDPALMERGIYGLGGFLRVSRELRVLWSPPYLSRLWCVFELAAYRTANPTGNITLAPLFVELWMASKR</sequence>
<keyword evidence="1" id="KW-0812">Transmembrane</keyword>
<evidence type="ECO:0000256" key="1">
    <source>
        <dbReference type="SAM" id="Phobius"/>
    </source>
</evidence>
<keyword evidence="1" id="KW-1133">Transmembrane helix</keyword>
<gene>
    <name evidence="2" type="ORF">EVOR1521_LOCUS9367</name>
</gene>
<evidence type="ECO:0000313" key="3">
    <source>
        <dbReference type="Proteomes" id="UP001178507"/>
    </source>
</evidence>
<dbReference type="Proteomes" id="UP001178507">
    <property type="component" value="Unassembled WGS sequence"/>
</dbReference>
<organism evidence="2 3">
    <name type="scientific">Effrenium voratum</name>
    <dbReference type="NCBI Taxonomy" id="2562239"/>
    <lineage>
        <taxon>Eukaryota</taxon>
        <taxon>Sar</taxon>
        <taxon>Alveolata</taxon>
        <taxon>Dinophyceae</taxon>
        <taxon>Suessiales</taxon>
        <taxon>Symbiodiniaceae</taxon>
        <taxon>Effrenium</taxon>
    </lineage>
</organism>
<keyword evidence="3" id="KW-1185">Reference proteome</keyword>
<proteinExistence type="predicted"/>
<evidence type="ECO:0000313" key="2">
    <source>
        <dbReference type="EMBL" id="CAJ1381804.1"/>
    </source>
</evidence>
<reference evidence="2" key="1">
    <citation type="submission" date="2023-08" db="EMBL/GenBank/DDBJ databases">
        <authorList>
            <person name="Chen Y."/>
            <person name="Shah S."/>
            <person name="Dougan E. K."/>
            <person name="Thang M."/>
            <person name="Chan C."/>
        </authorList>
    </citation>
    <scope>NUCLEOTIDE SEQUENCE</scope>
</reference>
<protein>
    <submittedName>
        <fullName evidence="2">Uncharacterized protein</fullName>
    </submittedName>
</protein>
<feature type="transmembrane region" description="Helical" evidence="1">
    <location>
        <begin position="161"/>
        <end position="184"/>
    </location>
</feature>
<dbReference type="EMBL" id="CAUJNA010000839">
    <property type="protein sequence ID" value="CAJ1381804.1"/>
    <property type="molecule type" value="Genomic_DNA"/>
</dbReference>
<name>A0AA36I677_9DINO</name>